<keyword evidence="2" id="KW-1185">Reference proteome</keyword>
<reference evidence="1 2" key="1">
    <citation type="submission" date="2024-07" db="EMBL/GenBank/DDBJ databases">
        <title>Uliginosibacterium paludis KCTC:42655.</title>
        <authorList>
            <person name="Kim M.K."/>
        </authorList>
    </citation>
    <scope>NUCLEOTIDE SEQUENCE [LARGE SCALE GENOMIC DNA]</scope>
    <source>
        <strain evidence="1 2">KCTC 42655</strain>
    </source>
</reference>
<accession>A0ABV2CLK7</accession>
<proteinExistence type="predicted"/>
<organism evidence="1 2">
    <name type="scientific">Uliginosibacterium paludis</name>
    <dbReference type="NCBI Taxonomy" id="1615952"/>
    <lineage>
        <taxon>Bacteria</taxon>
        <taxon>Pseudomonadati</taxon>
        <taxon>Pseudomonadota</taxon>
        <taxon>Betaproteobacteria</taxon>
        <taxon>Rhodocyclales</taxon>
        <taxon>Zoogloeaceae</taxon>
        <taxon>Uliginosibacterium</taxon>
    </lineage>
</organism>
<evidence type="ECO:0000313" key="1">
    <source>
        <dbReference type="EMBL" id="MET1488789.1"/>
    </source>
</evidence>
<sequence>MMAITAEQLTHVARLTLSAGSVREAVSAVRDTLPGLRVSAIDAFDMRGEEPALRIGERNLYLMESDGHCWSVTRDPAQAAGIVLTQN</sequence>
<evidence type="ECO:0000313" key="2">
    <source>
        <dbReference type="Proteomes" id="UP001548590"/>
    </source>
</evidence>
<protein>
    <submittedName>
        <fullName evidence="1">Uncharacterized protein</fullName>
    </submittedName>
</protein>
<dbReference type="Proteomes" id="UP001548590">
    <property type="component" value="Unassembled WGS sequence"/>
</dbReference>
<gene>
    <name evidence="1" type="ORF">ABVT11_03035</name>
</gene>
<comment type="caution">
    <text evidence="1">The sequence shown here is derived from an EMBL/GenBank/DDBJ whole genome shotgun (WGS) entry which is preliminary data.</text>
</comment>
<name>A0ABV2CLK7_9RHOO</name>
<dbReference type="EMBL" id="JBEWLZ010000001">
    <property type="protein sequence ID" value="MET1488789.1"/>
    <property type="molecule type" value="Genomic_DNA"/>
</dbReference>
<dbReference type="RefSeq" id="WP_345927216.1">
    <property type="nucleotide sequence ID" value="NZ_JBDIVF010000003.1"/>
</dbReference>